<dbReference type="RefSeq" id="XP_002955032.1">
    <property type="nucleotide sequence ID" value="XM_002954986.1"/>
</dbReference>
<organism evidence="2">
    <name type="scientific">Volvox carteri f. nagariensis</name>
    <dbReference type="NCBI Taxonomy" id="3068"/>
    <lineage>
        <taxon>Eukaryota</taxon>
        <taxon>Viridiplantae</taxon>
        <taxon>Chlorophyta</taxon>
        <taxon>core chlorophytes</taxon>
        <taxon>Chlorophyceae</taxon>
        <taxon>CS clade</taxon>
        <taxon>Chlamydomonadales</taxon>
        <taxon>Volvocaceae</taxon>
        <taxon>Volvox</taxon>
    </lineage>
</organism>
<evidence type="ECO:0000313" key="2">
    <source>
        <dbReference type="Proteomes" id="UP000001058"/>
    </source>
</evidence>
<evidence type="ECO:0000313" key="1">
    <source>
        <dbReference type="EMBL" id="EFJ43786.1"/>
    </source>
</evidence>
<proteinExistence type="predicted"/>
<dbReference type="KEGG" id="vcn:VOLCADRAFT_95915"/>
<dbReference type="Proteomes" id="UP000001058">
    <property type="component" value="Unassembled WGS sequence"/>
</dbReference>
<accession>D8U8P8</accession>
<protein>
    <submittedName>
        <fullName evidence="1">Uncharacterized protein</fullName>
    </submittedName>
</protein>
<dbReference type="AlphaFoldDB" id="D8U8P8"/>
<dbReference type="GeneID" id="9621911"/>
<dbReference type="OrthoDB" id="534338at2759"/>
<gene>
    <name evidence="1" type="ORF">VOLCADRAFT_95915</name>
</gene>
<name>D8U8P8_VOLCA</name>
<keyword evidence="2" id="KW-1185">Reference proteome</keyword>
<sequence length="265" mass="29390">MQVEKLAKHMGLKAPPEDKWLRSPIGALQGCTLDQVLQLRETLKPYRHVGVLSYNQFALQTHRLAGTLLLNCSSDLCCHSYRNHSVLLRHSAQRLYNTTAVFIMTHPTIRPRVARMLKAGGINAAFLDLSDLMSINMEAARPLRSPMSFSLLAIVEEAVAADARAFLGTAESSMTGMIVQLSEHPLYFVPSVPCLVHDDSCWGQERIARGLDPSDCYFFSDSSMNPNRVTDFYVRWEAEELLARSRGGASPSPPVAAVTGVNFRI</sequence>
<dbReference type="EMBL" id="GL378369">
    <property type="protein sequence ID" value="EFJ43786.1"/>
    <property type="molecule type" value="Genomic_DNA"/>
</dbReference>
<reference evidence="1 2" key="1">
    <citation type="journal article" date="2010" name="Science">
        <title>Genomic analysis of organismal complexity in the multicellular green alga Volvox carteri.</title>
        <authorList>
            <person name="Prochnik S.E."/>
            <person name="Umen J."/>
            <person name="Nedelcu A.M."/>
            <person name="Hallmann A."/>
            <person name="Miller S.M."/>
            <person name="Nishii I."/>
            <person name="Ferris P."/>
            <person name="Kuo A."/>
            <person name="Mitros T."/>
            <person name="Fritz-Laylin L.K."/>
            <person name="Hellsten U."/>
            <person name="Chapman J."/>
            <person name="Simakov O."/>
            <person name="Rensing S.A."/>
            <person name="Terry A."/>
            <person name="Pangilinan J."/>
            <person name="Kapitonov V."/>
            <person name="Jurka J."/>
            <person name="Salamov A."/>
            <person name="Shapiro H."/>
            <person name="Schmutz J."/>
            <person name="Grimwood J."/>
            <person name="Lindquist E."/>
            <person name="Lucas S."/>
            <person name="Grigoriev I.V."/>
            <person name="Schmitt R."/>
            <person name="Kirk D."/>
            <person name="Rokhsar D.S."/>
        </authorList>
    </citation>
    <scope>NUCLEOTIDE SEQUENCE [LARGE SCALE GENOMIC DNA]</scope>
    <source>
        <strain evidence="2">f. Nagariensis / Eve</strain>
    </source>
</reference>
<dbReference type="InParanoid" id="D8U8P8"/>